<dbReference type="InterPro" id="IPR034660">
    <property type="entry name" value="DinB/YfiT-like"/>
</dbReference>
<comment type="similarity">
    <text evidence="1">Belongs to the DinB family.</text>
</comment>
<evidence type="ECO:0000313" key="4">
    <source>
        <dbReference type="EMBL" id="CUU41519.1"/>
    </source>
</evidence>
<evidence type="ECO:0000256" key="1">
    <source>
        <dbReference type="ARBA" id="ARBA00008635"/>
    </source>
</evidence>
<proteinExistence type="inferred from homology"/>
<dbReference type="OrthoDB" id="9807509at2"/>
<dbReference type="Gene3D" id="1.20.120.450">
    <property type="entry name" value="dinb family like domain"/>
    <property type="match status" value="1"/>
</dbReference>
<evidence type="ECO:0000256" key="3">
    <source>
        <dbReference type="PIRSR" id="PIRSR607837-1"/>
    </source>
</evidence>
<dbReference type="InterPro" id="IPR007837">
    <property type="entry name" value="DinB"/>
</dbReference>
<sequence length="173" mass="19537">MRDHFVTLARYNAWSNQRVYDAAAGVSPDALDQDIAAAAGSIIATLNHLLLVDRSWMSQLNDDGEAPDSVDAVLFDDLAELREARERDDARILAFVERLKDEDLGRTVRYHTIRQPLVEELPLTAVLTYGFTHHVHHRGELWAGLTRVGATLRPYDFLCFKRETNPGRLARVA</sequence>
<keyword evidence="2 3" id="KW-0479">Metal-binding</keyword>
<keyword evidence="5" id="KW-1185">Reference proteome</keyword>
<dbReference type="KEGG" id="bvr:BVIR_1069"/>
<dbReference type="Proteomes" id="UP000065734">
    <property type="component" value="Chromosome I"/>
</dbReference>
<protein>
    <submittedName>
        <fullName evidence="4">DinB family protein</fullName>
    </submittedName>
</protein>
<evidence type="ECO:0000256" key="2">
    <source>
        <dbReference type="ARBA" id="ARBA00022723"/>
    </source>
</evidence>
<name>A0A0P0IST3_BLAVI</name>
<dbReference type="PANTHER" id="PTHR37302">
    <property type="entry name" value="SLR1116 PROTEIN"/>
    <property type="match status" value="1"/>
</dbReference>
<dbReference type="Pfam" id="PF05163">
    <property type="entry name" value="DinB"/>
    <property type="match status" value="1"/>
</dbReference>
<reference evidence="5" key="1">
    <citation type="journal article" date="2016" name="Genome Announc.">
        <title>Revised genome sequence of the purple photosynthetic bacterium Blastochloris viridis.</title>
        <authorList>
            <person name="Liu L.N."/>
            <person name="Faulkner M."/>
            <person name="Liu X."/>
            <person name="Huang F."/>
            <person name="Darby A.C."/>
            <person name="Hall N."/>
        </authorList>
    </citation>
    <scope>NUCLEOTIDE SEQUENCE [LARGE SCALE GENOMIC DNA]</scope>
    <source>
        <strain evidence="5">ATCC 19567 / DSM 133 / F</strain>
    </source>
</reference>
<dbReference type="GO" id="GO:0046872">
    <property type="term" value="F:metal ion binding"/>
    <property type="evidence" value="ECO:0007669"/>
    <property type="project" value="UniProtKB-KW"/>
</dbReference>
<organism evidence="4 5">
    <name type="scientific">Blastochloris viridis</name>
    <name type="common">Rhodopseudomonas viridis</name>
    <dbReference type="NCBI Taxonomy" id="1079"/>
    <lineage>
        <taxon>Bacteria</taxon>
        <taxon>Pseudomonadati</taxon>
        <taxon>Pseudomonadota</taxon>
        <taxon>Alphaproteobacteria</taxon>
        <taxon>Hyphomicrobiales</taxon>
        <taxon>Blastochloridaceae</taxon>
        <taxon>Blastochloris</taxon>
    </lineage>
</organism>
<accession>A0A0P0IST3</accession>
<gene>
    <name evidence="4" type="ORF">BVIRIDIS_05120</name>
</gene>
<feature type="binding site" evidence="3">
    <location>
        <position position="133"/>
    </location>
    <ligand>
        <name>a divalent metal cation</name>
        <dbReference type="ChEBI" id="CHEBI:60240"/>
    </ligand>
</feature>
<dbReference type="PANTHER" id="PTHR37302:SF3">
    <property type="entry name" value="DAMAGE-INDUCIBLE PROTEIN DINB"/>
    <property type="match status" value="1"/>
</dbReference>
<dbReference type="RefSeq" id="WP_055036736.1">
    <property type="nucleotide sequence ID" value="NZ_AP014854.2"/>
</dbReference>
<evidence type="ECO:0000313" key="5">
    <source>
        <dbReference type="Proteomes" id="UP000065734"/>
    </source>
</evidence>
<dbReference type="SUPFAM" id="SSF109854">
    <property type="entry name" value="DinB/YfiT-like putative metalloenzymes"/>
    <property type="match status" value="1"/>
</dbReference>
<feature type="binding site" evidence="3">
    <location>
        <position position="48"/>
    </location>
    <ligand>
        <name>a divalent metal cation</name>
        <dbReference type="ChEBI" id="CHEBI:60240"/>
    </ligand>
</feature>
<dbReference type="EMBL" id="LN907867">
    <property type="protein sequence ID" value="CUU41519.1"/>
    <property type="molecule type" value="Genomic_DNA"/>
</dbReference>
<feature type="binding site" evidence="3">
    <location>
        <position position="137"/>
    </location>
    <ligand>
        <name>a divalent metal cation</name>
        <dbReference type="ChEBI" id="CHEBI:60240"/>
    </ligand>
</feature>
<dbReference type="AlphaFoldDB" id="A0A0P0IST3"/>